<organism evidence="3 4">
    <name type="scientific">Glycine soja</name>
    <name type="common">Wild soybean</name>
    <dbReference type="NCBI Taxonomy" id="3848"/>
    <lineage>
        <taxon>Eukaryota</taxon>
        <taxon>Viridiplantae</taxon>
        <taxon>Streptophyta</taxon>
        <taxon>Embryophyta</taxon>
        <taxon>Tracheophyta</taxon>
        <taxon>Spermatophyta</taxon>
        <taxon>Magnoliopsida</taxon>
        <taxon>eudicotyledons</taxon>
        <taxon>Gunneridae</taxon>
        <taxon>Pentapetalae</taxon>
        <taxon>rosids</taxon>
        <taxon>fabids</taxon>
        <taxon>Fabales</taxon>
        <taxon>Fabaceae</taxon>
        <taxon>Papilionoideae</taxon>
        <taxon>50 kb inversion clade</taxon>
        <taxon>NPAAA clade</taxon>
        <taxon>indigoferoid/millettioid clade</taxon>
        <taxon>Phaseoleae</taxon>
        <taxon>Glycine</taxon>
        <taxon>Glycine subgen. Soja</taxon>
    </lineage>
</organism>
<proteinExistence type="predicted"/>
<keyword evidence="1" id="KW-0433">Leucine-rich repeat</keyword>
<dbReference type="Pfam" id="PF00560">
    <property type="entry name" value="LRR_1"/>
    <property type="match status" value="3"/>
</dbReference>
<dbReference type="Proteomes" id="UP000289340">
    <property type="component" value="Chromosome 14"/>
</dbReference>
<evidence type="ECO:0000313" key="4">
    <source>
        <dbReference type="Proteomes" id="UP000289340"/>
    </source>
</evidence>
<protein>
    <submittedName>
        <fullName evidence="3">Receptor-like protein 7</fullName>
    </submittedName>
</protein>
<sequence length="372" mass="42667">MFHLHNLTVLRLSSNHLSGLVDFHKVLNMQFLEILDLSDNNFLYLSFNSTRGDYTFPNLQYLDLSKNQIHGRIPKWFNSTGKDTLSVFDLSHNLLTSVGYLSLSWASIHYIDLSFNMLQGDIPIPPSGTKFFSVSHNKLTGHISSTICNASSLQMLDLSHNNLAGKLPQCLGTFPYLSVLDLRTNNLSGMIPKNSLEIEALETMNFNGNQLEGPLPRFNGTINCLKLKNVFPMLQVFYISNNNFSGNFPTACIKDFKGMMVNVDNGLQYMRGKHYSSSYYDSVFLFVLHHFHNKLVSRAQVAIKGIQDSRLNTKIKLQESCFWFFRCFTVIKNTQEIMSNTIKIEKFNGKNNFNLWHIKMRSLLKEQHVWAH</sequence>
<dbReference type="SUPFAM" id="SSF52058">
    <property type="entry name" value="L domain-like"/>
    <property type="match status" value="1"/>
</dbReference>
<dbReference type="PRINTS" id="PR00019">
    <property type="entry name" value="LEURICHRPT"/>
</dbReference>
<dbReference type="PANTHER" id="PTHR48004:SF103">
    <property type="entry name" value="OS01G0515300 PROTEIN"/>
    <property type="match status" value="1"/>
</dbReference>
<dbReference type="Gene3D" id="3.80.10.10">
    <property type="entry name" value="Ribonuclease Inhibitor"/>
    <property type="match status" value="1"/>
</dbReference>
<keyword evidence="3" id="KW-0675">Receptor</keyword>
<gene>
    <name evidence="3" type="ORF">D0Y65_039017</name>
</gene>
<dbReference type="AlphaFoldDB" id="A0A445H727"/>
<reference evidence="3 4" key="1">
    <citation type="submission" date="2018-09" db="EMBL/GenBank/DDBJ databases">
        <title>A high-quality reference genome of wild soybean provides a powerful tool to mine soybean genomes.</title>
        <authorList>
            <person name="Xie M."/>
            <person name="Chung C.Y.L."/>
            <person name="Li M.-W."/>
            <person name="Wong F.-L."/>
            <person name="Chan T.-F."/>
            <person name="Lam H.-M."/>
        </authorList>
    </citation>
    <scope>NUCLEOTIDE SEQUENCE [LARGE SCALE GENOMIC DNA]</scope>
    <source>
        <strain evidence="4">cv. W05</strain>
        <tissue evidence="3">Hypocotyl of etiolated seedlings</tissue>
    </source>
</reference>
<evidence type="ECO:0000256" key="2">
    <source>
        <dbReference type="ARBA" id="ARBA00022737"/>
    </source>
</evidence>
<keyword evidence="4" id="KW-1185">Reference proteome</keyword>
<accession>A0A445H727</accession>
<dbReference type="InterPro" id="IPR052941">
    <property type="entry name" value="StomDev_PlantInt_Reg"/>
</dbReference>
<name>A0A445H727_GLYSO</name>
<dbReference type="InterPro" id="IPR001611">
    <property type="entry name" value="Leu-rich_rpt"/>
</dbReference>
<keyword evidence="2" id="KW-0677">Repeat</keyword>
<dbReference type="EMBL" id="QZWG01000014">
    <property type="protein sequence ID" value="RZB69488.1"/>
    <property type="molecule type" value="Genomic_DNA"/>
</dbReference>
<dbReference type="InterPro" id="IPR032675">
    <property type="entry name" value="LRR_dom_sf"/>
</dbReference>
<dbReference type="FunFam" id="3.80.10.10:FF:000383">
    <property type="entry name" value="Leucine-rich repeat receptor protein kinase EMS1"/>
    <property type="match status" value="1"/>
</dbReference>
<dbReference type="PANTHER" id="PTHR48004">
    <property type="entry name" value="OS01G0149700 PROTEIN"/>
    <property type="match status" value="1"/>
</dbReference>
<comment type="caution">
    <text evidence="3">The sequence shown here is derived from an EMBL/GenBank/DDBJ whole genome shotgun (WGS) entry which is preliminary data.</text>
</comment>
<evidence type="ECO:0000256" key="1">
    <source>
        <dbReference type="ARBA" id="ARBA00022614"/>
    </source>
</evidence>
<evidence type="ECO:0000313" key="3">
    <source>
        <dbReference type="EMBL" id="RZB69488.1"/>
    </source>
</evidence>